<comment type="similarity">
    <text evidence="1">Belongs to the PrpD family.</text>
</comment>
<name>A0ABU5EDW0_9PROT</name>
<dbReference type="InterPro" id="IPR036148">
    <property type="entry name" value="MmgE/PrpD_sf"/>
</dbReference>
<dbReference type="InterPro" id="IPR045336">
    <property type="entry name" value="MmgE_PrpD_N"/>
</dbReference>
<reference evidence="4 5" key="1">
    <citation type="journal article" date="2016" name="Antonie Van Leeuwenhoek">
        <title>Dongia soli sp. nov., isolated from soil from Dokdo, Korea.</title>
        <authorList>
            <person name="Kim D.U."/>
            <person name="Lee H."/>
            <person name="Kim H."/>
            <person name="Kim S.G."/>
            <person name="Ka J.O."/>
        </authorList>
    </citation>
    <scope>NUCLEOTIDE SEQUENCE [LARGE SCALE GENOMIC DNA]</scope>
    <source>
        <strain evidence="4 5">D78</strain>
    </source>
</reference>
<gene>
    <name evidence="4" type="ORF">SMD27_16250</name>
</gene>
<evidence type="ECO:0000313" key="4">
    <source>
        <dbReference type="EMBL" id="MDY0884396.1"/>
    </source>
</evidence>
<proteinExistence type="inferred from homology"/>
<dbReference type="InterPro" id="IPR042183">
    <property type="entry name" value="MmgE/PrpD_sf_1"/>
</dbReference>
<dbReference type="InterPro" id="IPR005656">
    <property type="entry name" value="MmgE_PrpD"/>
</dbReference>
<organism evidence="4 5">
    <name type="scientific">Dongia soli</name>
    <dbReference type="NCBI Taxonomy" id="600628"/>
    <lineage>
        <taxon>Bacteria</taxon>
        <taxon>Pseudomonadati</taxon>
        <taxon>Pseudomonadota</taxon>
        <taxon>Alphaproteobacteria</taxon>
        <taxon>Rhodospirillales</taxon>
        <taxon>Dongiaceae</taxon>
        <taxon>Dongia</taxon>
    </lineage>
</organism>
<dbReference type="Pfam" id="PF19305">
    <property type="entry name" value="MmgE_PrpD_C"/>
    <property type="match status" value="1"/>
</dbReference>
<feature type="domain" description="MmgE/PrpD C-terminal" evidence="3">
    <location>
        <begin position="260"/>
        <end position="424"/>
    </location>
</feature>
<dbReference type="Gene3D" id="1.10.4100.10">
    <property type="entry name" value="2-methylcitrate dehydratase PrpD"/>
    <property type="match status" value="1"/>
</dbReference>
<dbReference type="PANTHER" id="PTHR16943">
    <property type="entry name" value="2-METHYLCITRATE DEHYDRATASE-RELATED"/>
    <property type="match status" value="1"/>
</dbReference>
<feature type="domain" description="MmgE/PrpD N-terminal" evidence="2">
    <location>
        <begin position="5"/>
        <end position="235"/>
    </location>
</feature>
<dbReference type="Pfam" id="PF03972">
    <property type="entry name" value="MmgE_PrpD_N"/>
    <property type="match status" value="1"/>
</dbReference>
<dbReference type="InterPro" id="IPR042188">
    <property type="entry name" value="MmgE/PrpD_sf_2"/>
</dbReference>
<dbReference type="SUPFAM" id="SSF103378">
    <property type="entry name" value="2-methylcitrate dehydratase PrpD"/>
    <property type="match status" value="1"/>
</dbReference>
<evidence type="ECO:0000259" key="2">
    <source>
        <dbReference type="Pfam" id="PF03972"/>
    </source>
</evidence>
<dbReference type="RefSeq" id="WP_320509460.1">
    <property type="nucleotide sequence ID" value="NZ_JAXCLW010000004.1"/>
</dbReference>
<dbReference type="InterPro" id="IPR045337">
    <property type="entry name" value="MmgE_PrpD_C"/>
</dbReference>
<evidence type="ECO:0000313" key="5">
    <source>
        <dbReference type="Proteomes" id="UP001279642"/>
    </source>
</evidence>
<protein>
    <submittedName>
        <fullName evidence="4">MmgE/PrpD family protein</fullName>
    </submittedName>
</protein>
<evidence type="ECO:0000256" key="1">
    <source>
        <dbReference type="ARBA" id="ARBA00006174"/>
    </source>
</evidence>
<dbReference type="EMBL" id="JAXCLW010000004">
    <property type="protein sequence ID" value="MDY0884396.1"/>
    <property type="molecule type" value="Genomic_DNA"/>
</dbReference>
<accession>A0ABU5EDW0</accession>
<comment type="caution">
    <text evidence="4">The sequence shown here is derived from an EMBL/GenBank/DDBJ whole genome shotgun (WGS) entry which is preliminary data.</text>
</comment>
<dbReference type="PANTHER" id="PTHR16943:SF8">
    <property type="entry name" value="2-METHYLCITRATE DEHYDRATASE"/>
    <property type="match status" value="1"/>
</dbReference>
<keyword evidence="5" id="KW-1185">Reference proteome</keyword>
<dbReference type="Gene3D" id="3.30.1330.120">
    <property type="entry name" value="2-methylcitrate dehydratase PrpD"/>
    <property type="match status" value="1"/>
</dbReference>
<sequence>MNAARLHAFVRDTSYETLPPAVQRMAERCLIDLAGAAAAGLATPMSQIIRNHAVRGFGAGEGAPSSRLMFDSRSASPMGAALAGAITIDSFDSHDGHVLTKGHAGVAILPALLALADASTAGMSGAEFLTSLVIGYEVAIRAGIAQHATCPDYHTSGAWNSLGVVAVAGRQWSLDVERFRHALGIAEYHGPRSQMMRCIDAPTMVKDGAWGAMSGLSAAYLAADGFTGAPALVIESDAVQDLWADLGQRWRMLEMYFKPYPICRWAQPAVEAALSLRRGHAVDPAAIVKVEIETFHEGVRLDQHRPRSTEEAQYSLPFPVAAAIVRGKLLPTDVSGDALSDPDILAMSGRIQLLEAPDLNARFPAERYARARFHLVDGRVLSSETLPARGDAERPLSDMEIIAKFHDLADGPLGSRSANALLEAIMALATEKDAATVVDRLLTAPKHGSGKDSSAAA</sequence>
<evidence type="ECO:0000259" key="3">
    <source>
        <dbReference type="Pfam" id="PF19305"/>
    </source>
</evidence>
<dbReference type="Proteomes" id="UP001279642">
    <property type="component" value="Unassembled WGS sequence"/>
</dbReference>